<proteinExistence type="predicted"/>
<dbReference type="PANTHER" id="PTHR10434:SF11">
    <property type="entry name" value="1-ACYL-SN-GLYCEROL-3-PHOSPHATE ACYLTRANSFERASE"/>
    <property type="match status" value="1"/>
</dbReference>
<dbReference type="SUPFAM" id="SSF69593">
    <property type="entry name" value="Glycerol-3-phosphate (1)-acyltransferase"/>
    <property type="match status" value="1"/>
</dbReference>
<dbReference type="PANTHER" id="PTHR10434">
    <property type="entry name" value="1-ACYL-SN-GLYCEROL-3-PHOSPHATE ACYLTRANSFERASE"/>
    <property type="match status" value="1"/>
</dbReference>
<keyword evidence="1" id="KW-0808">Transferase</keyword>
<evidence type="ECO:0000313" key="5">
    <source>
        <dbReference type="Proteomes" id="UP000749040"/>
    </source>
</evidence>
<evidence type="ECO:0000256" key="2">
    <source>
        <dbReference type="ARBA" id="ARBA00023315"/>
    </source>
</evidence>
<feature type="domain" description="Phospholipid/glycerol acyltransferase" evidence="3">
    <location>
        <begin position="40"/>
        <end position="157"/>
    </location>
</feature>
<dbReference type="Proteomes" id="UP000749040">
    <property type="component" value="Unassembled WGS sequence"/>
</dbReference>
<gene>
    <name evidence="4" type="ORF">ITX44_21965</name>
</gene>
<dbReference type="SMART" id="SM00563">
    <property type="entry name" value="PlsC"/>
    <property type="match status" value="1"/>
</dbReference>
<accession>A0ABS2TUY2</accession>
<protein>
    <submittedName>
        <fullName evidence="4">1-acyl-sn-glycerol-3-phosphate acyltransferase</fullName>
    </submittedName>
</protein>
<dbReference type="Pfam" id="PF01553">
    <property type="entry name" value="Acyltransferase"/>
    <property type="match status" value="1"/>
</dbReference>
<dbReference type="EMBL" id="JADKYB010000011">
    <property type="protein sequence ID" value="MBM9507150.1"/>
    <property type="molecule type" value="Genomic_DNA"/>
</dbReference>
<keyword evidence="2 4" id="KW-0012">Acyltransferase</keyword>
<sequence>MSRLDRLIYGATTAVSRPAVVHRYLAGVEGAHHVPASGPMVLVPNHSSFADHFVLDALLAVLRDDPSFYFLTKAEAFVNPVRRRWTTAVGGIPVDRDQPGRELLAAVERVFSSGSTLVVYPEGTRGPGWPLLPFKDGAFRFAVRSGVPVVPVGMWGVQDVLPKGANRPVRGATARVVFGPPLEIDPALPRPKKVAALGEAARTALESLVDQARNPTPERDRLAAQELAEQAEAVIETMLSRTDTLPAEQRMRQARLLLDLADVAEAGNVDALAMRARLAGLKMLEVSLPRRLTMMSKLRQDTQRVLDADPDHLMGNYLMGRWHLAAPKQFGGRREVGLSHMRHVARIGAHDTRYPMAYAEALLKTGDRAGAAEQFRAVMDAPAPDARTQDRRRRAADHYAALTADGVPTSTSVG</sequence>
<keyword evidence="5" id="KW-1185">Reference proteome</keyword>
<evidence type="ECO:0000313" key="4">
    <source>
        <dbReference type="EMBL" id="MBM9507150.1"/>
    </source>
</evidence>
<evidence type="ECO:0000259" key="3">
    <source>
        <dbReference type="SMART" id="SM00563"/>
    </source>
</evidence>
<dbReference type="CDD" id="cd07989">
    <property type="entry name" value="LPLAT_AGPAT-like"/>
    <property type="match status" value="1"/>
</dbReference>
<dbReference type="InterPro" id="IPR002123">
    <property type="entry name" value="Plipid/glycerol_acylTrfase"/>
</dbReference>
<organism evidence="4 5">
    <name type="scientific">Actinacidiphila acididurans</name>
    <dbReference type="NCBI Taxonomy" id="2784346"/>
    <lineage>
        <taxon>Bacteria</taxon>
        <taxon>Bacillati</taxon>
        <taxon>Actinomycetota</taxon>
        <taxon>Actinomycetes</taxon>
        <taxon>Kitasatosporales</taxon>
        <taxon>Streptomycetaceae</taxon>
        <taxon>Actinacidiphila</taxon>
    </lineage>
</organism>
<name>A0ABS2TUY2_9ACTN</name>
<evidence type="ECO:0000256" key="1">
    <source>
        <dbReference type="ARBA" id="ARBA00022679"/>
    </source>
</evidence>
<reference evidence="4 5" key="1">
    <citation type="submission" date="2021-01" db="EMBL/GenBank/DDBJ databases">
        <title>Streptomyces acididurans sp. nov., isolated from a peat swamp forest soil.</title>
        <authorList>
            <person name="Chantavorakit T."/>
            <person name="Duangmal K."/>
        </authorList>
    </citation>
    <scope>NUCLEOTIDE SEQUENCE [LARGE SCALE GENOMIC DNA]</scope>
    <source>
        <strain evidence="4 5">KK5PA1</strain>
    </source>
</reference>
<dbReference type="GO" id="GO:0016746">
    <property type="term" value="F:acyltransferase activity"/>
    <property type="evidence" value="ECO:0007669"/>
    <property type="project" value="UniProtKB-KW"/>
</dbReference>
<comment type="caution">
    <text evidence="4">The sequence shown here is derived from an EMBL/GenBank/DDBJ whole genome shotgun (WGS) entry which is preliminary data.</text>
</comment>
<dbReference type="RefSeq" id="WP_205358995.1">
    <property type="nucleotide sequence ID" value="NZ_JADKYB010000011.1"/>
</dbReference>